<evidence type="ECO:0000313" key="5">
    <source>
        <dbReference type="EMBL" id="OUL58993.1"/>
    </source>
</evidence>
<dbReference type="InterPro" id="IPR050682">
    <property type="entry name" value="ModA/WtpA"/>
</dbReference>
<evidence type="ECO:0000256" key="4">
    <source>
        <dbReference type="PIRSR" id="PIRSR004846-1"/>
    </source>
</evidence>
<dbReference type="PIRSF" id="PIRSF004846">
    <property type="entry name" value="ModA"/>
    <property type="match status" value="1"/>
</dbReference>
<dbReference type="GO" id="GO:0015689">
    <property type="term" value="P:molybdate ion transport"/>
    <property type="evidence" value="ECO:0007669"/>
    <property type="project" value="InterPro"/>
</dbReference>
<evidence type="ECO:0000313" key="6">
    <source>
        <dbReference type="Proteomes" id="UP000194841"/>
    </source>
</evidence>
<name>A0A244CTQ9_PSEDV</name>
<keyword evidence="4" id="KW-0500">Molybdenum</keyword>
<evidence type="ECO:0000256" key="2">
    <source>
        <dbReference type="ARBA" id="ARBA00022723"/>
    </source>
</evidence>
<dbReference type="NCBIfam" id="TIGR01256">
    <property type="entry name" value="modA"/>
    <property type="match status" value="1"/>
</dbReference>
<accession>A0A244CTQ9</accession>
<dbReference type="Pfam" id="PF13531">
    <property type="entry name" value="SBP_bac_11"/>
    <property type="match status" value="1"/>
</dbReference>
<dbReference type="OrthoDB" id="9785015at2"/>
<dbReference type="AlphaFoldDB" id="A0A244CTQ9"/>
<sequence>MVLISDLGHSMSDMRVKLIMIFAALCLLITPLSQAEPARLTIACAANFSATMNKLVELYVTQSQQKLDIRVSVGSSGALASQIHHGAPYDLFFSADRDFIDQLLKAGKGRERHTYAVGDVVLYSRQQPDGVLSDWLIKIPAATVAIANPQLAPYGRAAQSILEHQGLTPRKQVQGTSVLHAFQFVETGHAEYGFIARSLLQREVKGSWHAIPPDWYEPISQDAMLITNSSHARAFFDFIKSEQAQLLIRASGYR</sequence>
<dbReference type="GO" id="GO:0046872">
    <property type="term" value="F:metal ion binding"/>
    <property type="evidence" value="ECO:0007669"/>
    <property type="project" value="UniProtKB-KW"/>
</dbReference>
<evidence type="ECO:0000256" key="3">
    <source>
        <dbReference type="ARBA" id="ARBA00022729"/>
    </source>
</evidence>
<dbReference type="CDD" id="cd13539">
    <property type="entry name" value="PBP2_AvModA"/>
    <property type="match status" value="1"/>
</dbReference>
<dbReference type="PANTHER" id="PTHR30632">
    <property type="entry name" value="MOLYBDATE-BINDING PERIPLASMIC PROTEIN"/>
    <property type="match status" value="1"/>
</dbReference>
<evidence type="ECO:0000256" key="1">
    <source>
        <dbReference type="ARBA" id="ARBA00009175"/>
    </source>
</evidence>
<comment type="similarity">
    <text evidence="1">Belongs to the bacterial solute-binding protein ModA family.</text>
</comment>
<organism evidence="5 6">
    <name type="scientific">Pseudoalteromonas ulvae</name>
    <dbReference type="NCBI Taxonomy" id="107327"/>
    <lineage>
        <taxon>Bacteria</taxon>
        <taxon>Pseudomonadati</taxon>
        <taxon>Pseudomonadota</taxon>
        <taxon>Gammaproteobacteria</taxon>
        <taxon>Alteromonadales</taxon>
        <taxon>Pseudoalteromonadaceae</taxon>
        <taxon>Pseudoalteromonas</taxon>
    </lineage>
</organism>
<reference evidence="5 6" key="1">
    <citation type="submission" date="2017-02" db="EMBL/GenBank/DDBJ databases">
        <title>Pseudoalteromonas ulvae TC14 Genome.</title>
        <authorList>
            <person name="Molmeret M."/>
        </authorList>
    </citation>
    <scope>NUCLEOTIDE SEQUENCE [LARGE SCALE GENOMIC DNA]</scope>
    <source>
        <strain evidence="5">TC14</strain>
    </source>
</reference>
<comment type="caution">
    <text evidence="5">The sequence shown here is derived from an EMBL/GenBank/DDBJ whole genome shotgun (WGS) entry which is preliminary data.</text>
</comment>
<gene>
    <name evidence="5" type="ORF">B1199_01540</name>
</gene>
<proteinExistence type="inferred from homology"/>
<feature type="binding site" evidence="4">
    <location>
        <position position="76"/>
    </location>
    <ligand>
        <name>molybdate</name>
        <dbReference type="ChEBI" id="CHEBI:36264"/>
    </ligand>
</feature>
<dbReference type="InterPro" id="IPR005950">
    <property type="entry name" value="ModA"/>
</dbReference>
<dbReference type="Proteomes" id="UP000194841">
    <property type="component" value="Unassembled WGS sequence"/>
</dbReference>
<dbReference type="Gene3D" id="3.40.190.10">
    <property type="entry name" value="Periplasmic binding protein-like II"/>
    <property type="match status" value="2"/>
</dbReference>
<protein>
    <submittedName>
        <fullName evidence="5">Molybdate ABC transporter substrate-binding protein</fullName>
    </submittedName>
</protein>
<keyword evidence="3" id="KW-0732">Signal</keyword>
<dbReference type="PANTHER" id="PTHR30632:SF14">
    <property type="entry name" value="TUNGSTATE_MOLYBDATE_CHROMATE-BINDING PROTEIN MODA"/>
    <property type="match status" value="1"/>
</dbReference>
<dbReference type="SUPFAM" id="SSF53850">
    <property type="entry name" value="Periplasmic binding protein-like II"/>
    <property type="match status" value="1"/>
</dbReference>
<keyword evidence="2 4" id="KW-0479">Metal-binding</keyword>
<dbReference type="EMBL" id="MWPV01000001">
    <property type="protein sequence ID" value="OUL58993.1"/>
    <property type="molecule type" value="Genomic_DNA"/>
</dbReference>
<dbReference type="InterPro" id="IPR044084">
    <property type="entry name" value="AvModA-like_subst-bd"/>
</dbReference>
<keyword evidence="6" id="KW-1185">Reference proteome</keyword>
<dbReference type="GO" id="GO:0030973">
    <property type="term" value="F:molybdate ion binding"/>
    <property type="evidence" value="ECO:0007669"/>
    <property type="project" value="InterPro"/>
</dbReference>
<feature type="binding site" evidence="4">
    <location>
        <position position="178"/>
    </location>
    <ligand>
        <name>molybdate</name>
        <dbReference type="ChEBI" id="CHEBI:36264"/>
    </ligand>
</feature>